<reference evidence="1 2" key="1">
    <citation type="journal article" date="2020" name="Nat. Food">
        <title>A phased Vanilla planifolia genome enables genetic improvement of flavour and production.</title>
        <authorList>
            <person name="Hasing T."/>
            <person name="Tang H."/>
            <person name="Brym M."/>
            <person name="Khazi F."/>
            <person name="Huang T."/>
            <person name="Chambers A.H."/>
        </authorList>
    </citation>
    <scope>NUCLEOTIDE SEQUENCE [LARGE SCALE GENOMIC DNA]</scope>
    <source>
        <tissue evidence="1">Leaf</tissue>
    </source>
</reference>
<organism evidence="1 2">
    <name type="scientific">Vanilla planifolia</name>
    <name type="common">Vanilla</name>
    <dbReference type="NCBI Taxonomy" id="51239"/>
    <lineage>
        <taxon>Eukaryota</taxon>
        <taxon>Viridiplantae</taxon>
        <taxon>Streptophyta</taxon>
        <taxon>Embryophyta</taxon>
        <taxon>Tracheophyta</taxon>
        <taxon>Spermatophyta</taxon>
        <taxon>Magnoliopsida</taxon>
        <taxon>Liliopsida</taxon>
        <taxon>Asparagales</taxon>
        <taxon>Orchidaceae</taxon>
        <taxon>Vanilloideae</taxon>
        <taxon>Vanilleae</taxon>
        <taxon>Vanilla</taxon>
    </lineage>
</organism>
<keyword evidence="2" id="KW-1185">Reference proteome</keyword>
<dbReference type="EMBL" id="JADCNL010000518">
    <property type="protein sequence ID" value="KAG0447027.1"/>
    <property type="molecule type" value="Genomic_DNA"/>
</dbReference>
<protein>
    <submittedName>
        <fullName evidence="1">Uncharacterized protein</fullName>
    </submittedName>
</protein>
<dbReference type="AlphaFoldDB" id="A0A835PAM2"/>
<sequence>MRDHGDFGASRLAHPLIRKHVRCLGLCFKWVDRGWRHQPCGATISCLDGANNVMRHHDDFCPVLS</sequence>
<evidence type="ECO:0000313" key="2">
    <source>
        <dbReference type="Proteomes" id="UP000636800"/>
    </source>
</evidence>
<gene>
    <name evidence="1" type="ORF">HPP92_028562</name>
</gene>
<name>A0A835PAM2_VANPL</name>
<comment type="caution">
    <text evidence="1">The sequence shown here is derived from an EMBL/GenBank/DDBJ whole genome shotgun (WGS) entry which is preliminary data.</text>
</comment>
<dbReference type="Proteomes" id="UP000636800">
    <property type="component" value="Unassembled WGS sequence"/>
</dbReference>
<accession>A0A835PAM2</accession>
<evidence type="ECO:0000313" key="1">
    <source>
        <dbReference type="EMBL" id="KAG0447027.1"/>
    </source>
</evidence>
<proteinExistence type="predicted"/>